<evidence type="ECO:0000256" key="3">
    <source>
        <dbReference type="ARBA" id="ARBA00022656"/>
    </source>
</evidence>
<feature type="signal peptide" evidence="7">
    <location>
        <begin position="1"/>
        <end position="22"/>
    </location>
</feature>
<comment type="similarity">
    <text evidence="6">Belongs to the calycin superfamily. Triabin family.</text>
</comment>
<keyword evidence="2" id="KW-0964">Secreted</keyword>
<keyword evidence="5" id="KW-1199">Hemostasis impairing toxin</keyword>
<reference evidence="8" key="1">
    <citation type="submission" date="2007-05" db="EMBL/GenBank/DDBJ databases">
        <authorList>
            <person name="Douchkov D."/>
            <person name="Schweizer P."/>
        </authorList>
    </citation>
    <scope>NUCLEOTIDE SEQUENCE</scope>
    <source>
        <tissue evidence="8">Salivary gland</tissue>
    </source>
</reference>
<evidence type="ECO:0000256" key="4">
    <source>
        <dbReference type="ARBA" id="ARBA00022729"/>
    </source>
</evidence>
<reference evidence="8" key="2">
    <citation type="journal article" date="2008" name="Insect Biochem. Mol. Biol.">
        <title>An insight into the sialome of the blood-sucking bug Triatoma infestans, a vector of Chagas' disease.</title>
        <authorList>
            <person name="Assumpcao T.C."/>
            <person name="Francischetti I.M."/>
            <person name="Andersen J.F."/>
            <person name="Schwarz A."/>
            <person name="Santana J.M."/>
            <person name="Ribeiro J.M."/>
        </authorList>
    </citation>
    <scope>NUCLEOTIDE SEQUENCE</scope>
    <source>
        <tissue evidence="8">Salivary gland</tissue>
    </source>
</reference>
<name>A6YPH2_TRIIF</name>
<evidence type="ECO:0000256" key="5">
    <source>
        <dbReference type="ARBA" id="ARBA00023240"/>
    </source>
</evidence>
<evidence type="ECO:0000313" key="8">
    <source>
        <dbReference type="EMBL" id="ABR27868.1"/>
    </source>
</evidence>
<dbReference type="AlphaFoldDB" id="A6YPH2"/>
<dbReference type="InterPro" id="IPR012674">
    <property type="entry name" value="Calycin"/>
</dbReference>
<dbReference type="Pfam" id="PF03973">
    <property type="entry name" value="Triabin"/>
    <property type="match status" value="1"/>
</dbReference>
<keyword evidence="4 7" id="KW-0732">Signal</keyword>
<sequence>MKTTFAVTFFGILMYAVDQVSPQTTKCEQYKTMETFNPSDFFMGSWFVTHAKRGSQSTTACRTFITGLKKEIITFNGDGYYGDKEPATYYQVRCTGDKKRGRGGKFSLSCTRQQPSMPGTSPQNKIAFNMELSIIDTDYGQYAIVQTCSTYPSLGTTKDNVLVLHRNKDALKSDIETIFKQKTGSSLATYITRQKDTKCKVA</sequence>
<comment type="subcellular location">
    <subcellularLocation>
        <location evidence="1">Secreted</location>
    </subcellularLocation>
</comment>
<keyword evidence="3" id="KW-0800">Toxin</keyword>
<dbReference type="GO" id="GO:0030682">
    <property type="term" value="P:symbiont-mediated perturbation of host defenses"/>
    <property type="evidence" value="ECO:0007669"/>
    <property type="project" value="InterPro"/>
</dbReference>
<proteinExistence type="evidence at transcript level"/>
<dbReference type="SUPFAM" id="SSF50814">
    <property type="entry name" value="Lipocalins"/>
    <property type="match status" value="1"/>
</dbReference>
<evidence type="ECO:0000256" key="7">
    <source>
        <dbReference type="SAM" id="SignalP"/>
    </source>
</evidence>
<dbReference type="CDD" id="cd19423">
    <property type="entry name" value="lipocalin_LTBP1-like"/>
    <property type="match status" value="1"/>
</dbReference>
<accession>A6YPH2</accession>
<evidence type="ECO:0000256" key="6">
    <source>
        <dbReference type="ARBA" id="ARBA00034121"/>
    </source>
</evidence>
<protein>
    <submittedName>
        <fullName evidence="8">Salivary lipocalin</fullName>
    </submittedName>
</protein>
<feature type="chain" id="PRO_5002703240" evidence="7">
    <location>
        <begin position="23"/>
        <end position="202"/>
    </location>
</feature>
<dbReference type="EMBL" id="EF638983">
    <property type="protein sequence ID" value="ABR27868.1"/>
    <property type="molecule type" value="mRNA"/>
</dbReference>
<evidence type="ECO:0000256" key="2">
    <source>
        <dbReference type="ARBA" id="ARBA00022525"/>
    </source>
</evidence>
<dbReference type="InterPro" id="IPR005657">
    <property type="entry name" value="Triabi/Procalin"/>
</dbReference>
<dbReference type="GO" id="GO:0005576">
    <property type="term" value="C:extracellular region"/>
    <property type="evidence" value="ECO:0007669"/>
    <property type="project" value="UniProtKB-SubCell"/>
</dbReference>
<dbReference type="Gene3D" id="2.40.128.20">
    <property type="match status" value="1"/>
</dbReference>
<organism evidence="8">
    <name type="scientific">Triatoma infestans</name>
    <name type="common">Assassin bug</name>
    <dbReference type="NCBI Taxonomy" id="30076"/>
    <lineage>
        <taxon>Eukaryota</taxon>
        <taxon>Metazoa</taxon>
        <taxon>Ecdysozoa</taxon>
        <taxon>Arthropoda</taxon>
        <taxon>Hexapoda</taxon>
        <taxon>Insecta</taxon>
        <taxon>Pterygota</taxon>
        <taxon>Neoptera</taxon>
        <taxon>Paraneoptera</taxon>
        <taxon>Hemiptera</taxon>
        <taxon>Heteroptera</taxon>
        <taxon>Panheteroptera</taxon>
        <taxon>Cimicomorpha</taxon>
        <taxon>Reduviidae</taxon>
        <taxon>Triatominae</taxon>
        <taxon>Triatoma</taxon>
    </lineage>
</organism>
<dbReference type="GO" id="GO:0090729">
    <property type="term" value="F:toxin activity"/>
    <property type="evidence" value="ECO:0007669"/>
    <property type="project" value="UniProtKB-KW"/>
</dbReference>
<evidence type="ECO:0000256" key="1">
    <source>
        <dbReference type="ARBA" id="ARBA00004613"/>
    </source>
</evidence>